<reference evidence="2" key="1">
    <citation type="journal article" date="2019" name="Nat. Commun.">
        <title>Expansion of phycobilisome linker gene families in mesophilic red algae.</title>
        <authorList>
            <person name="Lee J."/>
            <person name="Kim D."/>
            <person name="Bhattacharya D."/>
            <person name="Yoon H.S."/>
        </authorList>
    </citation>
    <scope>NUCLEOTIDE SEQUENCE [LARGE SCALE GENOMIC DNA]</scope>
    <source>
        <strain evidence="2">CCMP 1328</strain>
    </source>
</reference>
<evidence type="ECO:0000313" key="1">
    <source>
        <dbReference type="EMBL" id="KAA8490397.1"/>
    </source>
</evidence>
<name>A0A5J4YIW0_PORPP</name>
<organism evidence="1 2">
    <name type="scientific">Porphyridium purpureum</name>
    <name type="common">Red alga</name>
    <name type="synonym">Porphyridium cruentum</name>
    <dbReference type="NCBI Taxonomy" id="35688"/>
    <lineage>
        <taxon>Eukaryota</taxon>
        <taxon>Rhodophyta</taxon>
        <taxon>Bangiophyceae</taxon>
        <taxon>Porphyridiales</taxon>
        <taxon>Porphyridiaceae</taxon>
        <taxon>Porphyridium</taxon>
    </lineage>
</organism>
<dbReference type="Proteomes" id="UP000324585">
    <property type="component" value="Unassembled WGS sequence"/>
</dbReference>
<accession>A0A5J4YIW0</accession>
<dbReference type="EMBL" id="VRMN01000029">
    <property type="protein sequence ID" value="KAA8490397.1"/>
    <property type="molecule type" value="Genomic_DNA"/>
</dbReference>
<protein>
    <submittedName>
        <fullName evidence="1">Uncharacterized protein</fullName>
    </submittedName>
</protein>
<keyword evidence="2" id="KW-1185">Reference proteome</keyword>
<evidence type="ECO:0000313" key="2">
    <source>
        <dbReference type="Proteomes" id="UP000324585"/>
    </source>
</evidence>
<gene>
    <name evidence="1" type="ORF">FVE85_8911</name>
</gene>
<proteinExistence type="predicted"/>
<dbReference type="AlphaFoldDB" id="A0A5J4YIW0"/>
<comment type="caution">
    <text evidence="1">The sequence shown here is derived from an EMBL/GenBank/DDBJ whole genome shotgun (WGS) entry which is preliminary data.</text>
</comment>
<sequence length="97" mass="11750">MCTELLSNWCIQRLRPSYLQLVPERYYRHPKRRPIKLHPRCCALDWIVVMIHVLASLASICLRTSSHVLKHDRILHLRLVYVHNRCNHLCKTEQRWL</sequence>